<dbReference type="EMBL" id="LAZR01066301">
    <property type="protein sequence ID" value="KKK53845.1"/>
    <property type="molecule type" value="Genomic_DNA"/>
</dbReference>
<reference evidence="7" key="1">
    <citation type="journal article" date="2015" name="Nature">
        <title>Complex archaea that bridge the gap between prokaryotes and eukaryotes.</title>
        <authorList>
            <person name="Spang A."/>
            <person name="Saw J.H."/>
            <person name="Jorgensen S.L."/>
            <person name="Zaremba-Niedzwiedzka K."/>
            <person name="Martijn J."/>
            <person name="Lind A.E."/>
            <person name="van Eijk R."/>
            <person name="Schleper C."/>
            <person name="Guy L."/>
            <person name="Ettema T.J."/>
        </authorList>
    </citation>
    <scope>NUCLEOTIDE SEQUENCE</scope>
</reference>
<comment type="similarity">
    <text evidence="1">Belongs to the transposase 11 family.</text>
</comment>
<dbReference type="GO" id="GO:0006313">
    <property type="term" value="P:DNA transposition"/>
    <property type="evidence" value="ECO:0007669"/>
    <property type="project" value="InterPro"/>
</dbReference>
<evidence type="ECO:0000256" key="4">
    <source>
        <dbReference type="ARBA" id="ARBA00023172"/>
    </source>
</evidence>
<evidence type="ECO:0000259" key="6">
    <source>
        <dbReference type="Pfam" id="PF14294"/>
    </source>
</evidence>
<dbReference type="Pfam" id="PF01609">
    <property type="entry name" value="DDE_Tnp_1"/>
    <property type="match status" value="1"/>
</dbReference>
<evidence type="ECO:0000256" key="2">
    <source>
        <dbReference type="ARBA" id="ARBA00022578"/>
    </source>
</evidence>
<dbReference type="NCBIfam" id="NF033592">
    <property type="entry name" value="transpos_IS4_1"/>
    <property type="match status" value="1"/>
</dbReference>
<dbReference type="InterPro" id="IPR002559">
    <property type="entry name" value="Transposase_11"/>
</dbReference>
<comment type="caution">
    <text evidence="7">The sequence shown here is derived from an EMBL/GenBank/DDBJ whole genome shotgun (WGS) entry which is preliminary data.</text>
</comment>
<feature type="non-terminal residue" evidence="7">
    <location>
        <position position="1"/>
    </location>
</feature>
<feature type="domain" description="Transposase IS4-like" evidence="5">
    <location>
        <begin position="122"/>
        <end position="334"/>
    </location>
</feature>
<keyword evidence="4" id="KW-0233">DNA recombination</keyword>
<dbReference type="PANTHER" id="PTHR33258">
    <property type="entry name" value="TRANSPOSASE INSL FOR INSERTION SEQUENCE ELEMENT IS186A-RELATED"/>
    <property type="match status" value="1"/>
</dbReference>
<protein>
    <recommendedName>
        <fullName evidence="8">Transposase IS4-like domain-containing protein</fullName>
    </recommendedName>
</protein>
<evidence type="ECO:0000256" key="1">
    <source>
        <dbReference type="ARBA" id="ARBA00010075"/>
    </source>
</evidence>
<dbReference type="InterPro" id="IPR047952">
    <property type="entry name" value="Transpos_IS4"/>
</dbReference>
<dbReference type="InterPro" id="IPR012337">
    <property type="entry name" value="RNaseH-like_sf"/>
</dbReference>
<gene>
    <name evidence="7" type="ORF">LCGC14_3090690</name>
</gene>
<evidence type="ECO:0000256" key="3">
    <source>
        <dbReference type="ARBA" id="ARBA00023125"/>
    </source>
</evidence>
<keyword evidence="3" id="KW-0238">DNA-binding</keyword>
<dbReference type="GO" id="GO:0003677">
    <property type="term" value="F:DNA binding"/>
    <property type="evidence" value="ECO:0007669"/>
    <property type="project" value="UniProtKB-KW"/>
</dbReference>
<accession>A0A0F8WZD3</accession>
<keyword evidence="2" id="KW-0815">Transposition</keyword>
<feature type="non-terminal residue" evidence="7">
    <location>
        <position position="347"/>
    </location>
</feature>
<dbReference type="AlphaFoldDB" id="A0A0F8WZD3"/>
<evidence type="ECO:0008006" key="8">
    <source>
        <dbReference type="Google" id="ProtNLM"/>
    </source>
</evidence>
<dbReference type="PANTHER" id="PTHR33258:SF1">
    <property type="entry name" value="TRANSPOSASE INSL FOR INSERTION SEQUENCE ELEMENT IS186A-RELATED"/>
    <property type="match status" value="1"/>
</dbReference>
<dbReference type="GO" id="GO:0004803">
    <property type="term" value="F:transposase activity"/>
    <property type="evidence" value="ECO:0007669"/>
    <property type="project" value="InterPro"/>
</dbReference>
<dbReference type="InterPro" id="IPR025399">
    <property type="entry name" value="DUF4372"/>
</dbReference>
<dbReference type="SUPFAM" id="SSF53098">
    <property type="entry name" value="Ribonuclease H-like"/>
    <property type="match status" value="1"/>
</dbReference>
<name>A0A0F8WZD3_9ZZZZ</name>
<feature type="domain" description="DUF4372" evidence="6">
    <location>
        <begin position="7"/>
        <end position="77"/>
    </location>
</feature>
<sequence>PMHAGRIIFAQLMDFLPTHEFNRCVRRYRGNHKVRRFSCRDQFLCMAFAQLTARESLRDIETCLRSMKHKLFHAGFRATVARNTLAKANENRHWRIYADLATVLIAQARRLYAGETFAVDLDQTVYAFDSTTIDLCLTLFPWAQFRRRKSAVKLHTLIDLRGNIPCFIHVSGGRMADVTSLDLLPIEAGSFYVMDRGYTDFERLYRFTQGLASFIIRAKSDLDFAYRAHRTVDKSTGLRSDTTIRLRGPKSATRYPELLRRINYYASDIDKRFVFLTNNFSLPALTIARLYKCRWQVELFFKWIKHYLRIKAFYGTSVNAVKTQVWIAVCVYVLVAIVKKELAIHRT</sequence>
<organism evidence="7">
    <name type="scientific">marine sediment metagenome</name>
    <dbReference type="NCBI Taxonomy" id="412755"/>
    <lineage>
        <taxon>unclassified sequences</taxon>
        <taxon>metagenomes</taxon>
        <taxon>ecological metagenomes</taxon>
    </lineage>
</organism>
<dbReference type="Pfam" id="PF14294">
    <property type="entry name" value="DUF4372"/>
    <property type="match status" value="1"/>
</dbReference>
<evidence type="ECO:0000259" key="5">
    <source>
        <dbReference type="Pfam" id="PF01609"/>
    </source>
</evidence>
<proteinExistence type="inferred from homology"/>
<evidence type="ECO:0000313" key="7">
    <source>
        <dbReference type="EMBL" id="KKK53845.1"/>
    </source>
</evidence>